<accession>A0ABW0AKZ7</accession>
<evidence type="ECO:0000313" key="2">
    <source>
        <dbReference type="Proteomes" id="UP001596160"/>
    </source>
</evidence>
<name>A0ABW0AKZ7_9ACTN</name>
<gene>
    <name evidence="1" type="ORF">ACFPRH_22165</name>
</gene>
<dbReference type="InterPro" id="IPR033457">
    <property type="entry name" value="DUF5133"/>
</dbReference>
<evidence type="ECO:0000313" key="1">
    <source>
        <dbReference type="EMBL" id="MFC5154448.1"/>
    </source>
</evidence>
<protein>
    <submittedName>
        <fullName evidence="1">DUF5133 domain-containing protein</fullName>
    </submittedName>
</protein>
<reference evidence="2" key="1">
    <citation type="journal article" date="2019" name="Int. J. Syst. Evol. Microbiol.">
        <title>The Global Catalogue of Microorganisms (GCM) 10K type strain sequencing project: providing services to taxonomists for standard genome sequencing and annotation.</title>
        <authorList>
            <consortium name="The Broad Institute Genomics Platform"/>
            <consortium name="The Broad Institute Genome Sequencing Center for Infectious Disease"/>
            <person name="Wu L."/>
            <person name="Ma J."/>
        </authorList>
    </citation>
    <scope>NUCLEOTIDE SEQUENCE [LARGE SCALE GENOMIC DNA]</scope>
    <source>
        <strain evidence="2">PCU 266</strain>
    </source>
</reference>
<dbReference type="EMBL" id="JBHSKP010000015">
    <property type="protein sequence ID" value="MFC5154448.1"/>
    <property type="molecule type" value="Genomic_DNA"/>
</dbReference>
<dbReference type="Pfam" id="PF17196">
    <property type="entry name" value="DUF5133"/>
    <property type="match status" value="1"/>
</dbReference>
<proteinExistence type="predicted"/>
<sequence length="73" mass="8049">MSPKADPGVVRELVNRYDTLRSHGVRHTSSSIHPRMEGIVYTLCVLTGTHEESKALAAARRLLARSDPARRPG</sequence>
<keyword evidence="2" id="KW-1185">Reference proteome</keyword>
<organism evidence="1 2">
    <name type="scientific">Streptomyces amakusaensis</name>
    <dbReference type="NCBI Taxonomy" id="67271"/>
    <lineage>
        <taxon>Bacteria</taxon>
        <taxon>Bacillati</taxon>
        <taxon>Actinomycetota</taxon>
        <taxon>Actinomycetes</taxon>
        <taxon>Kitasatosporales</taxon>
        <taxon>Streptomycetaceae</taxon>
        <taxon>Streptomyces</taxon>
    </lineage>
</organism>
<dbReference type="RefSeq" id="WP_344481653.1">
    <property type="nucleotide sequence ID" value="NZ_BAAASB010000016.1"/>
</dbReference>
<dbReference type="Proteomes" id="UP001596160">
    <property type="component" value="Unassembled WGS sequence"/>
</dbReference>
<comment type="caution">
    <text evidence="1">The sequence shown here is derived from an EMBL/GenBank/DDBJ whole genome shotgun (WGS) entry which is preliminary data.</text>
</comment>